<feature type="compositionally biased region" description="Acidic residues" evidence="1">
    <location>
        <begin position="280"/>
        <end position="291"/>
    </location>
</feature>
<organism evidence="2 3">
    <name type="scientific">Schizopora paradoxa</name>
    <dbReference type="NCBI Taxonomy" id="27342"/>
    <lineage>
        <taxon>Eukaryota</taxon>
        <taxon>Fungi</taxon>
        <taxon>Dikarya</taxon>
        <taxon>Basidiomycota</taxon>
        <taxon>Agaricomycotina</taxon>
        <taxon>Agaricomycetes</taxon>
        <taxon>Hymenochaetales</taxon>
        <taxon>Schizoporaceae</taxon>
        <taxon>Schizopora</taxon>
    </lineage>
</organism>
<dbReference type="AlphaFoldDB" id="A0A0H2R5Q1"/>
<dbReference type="EMBL" id="KQ086428">
    <property type="protein sequence ID" value="KLO04803.1"/>
    <property type="molecule type" value="Genomic_DNA"/>
</dbReference>
<evidence type="ECO:0000313" key="3">
    <source>
        <dbReference type="Proteomes" id="UP000053477"/>
    </source>
</evidence>
<feature type="compositionally biased region" description="Low complexity" evidence="1">
    <location>
        <begin position="109"/>
        <end position="124"/>
    </location>
</feature>
<protein>
    <submittedName>
        <fullName evidence="2">Uncharacterized protein</fullName>
    </submittedName>
</protein>
<dbReference type="PRINTS" id="PR01217">
    <property type="entry name" value="PRICHEXTENSN"/>
</dbReference>
<gene>
    <name evidence="2" type="ORF">SCHPADRAFT_947427</name>
</gene>
<feature type="compositionally biased region" description="Pro residues" evidence="1">
    <location>
        <begin position="158"/>
        <end position="178"/>
    </location>
</feature>
<feature type="region of interest" description="Disordered" evidence="1">
    <location>
        <begin position="256"/>
        <end position="390"/>
    </location>
</feature>
<feature type="region of interest" description="Disordered" evidence="1">
    <location>
        <begin position="98"/>
        <end position="196"/>
    </location>
</feature>
<feature type="compositionally biased region" description="Low complexity" evidence="1">
    <location>
        <begin position="320"/>
        <end position="353"/>
    </location>
</feature>
<sequence length="534" mass="56119">MSATTSTPSALELYESAVGRALALGPKRPGNWNANMDATAAFYDELELELNISAAARASARSAGADITGVDALFGAAIKMCRSAQDALVTAGRLDPRPALPALTPPPSAQQTPRVARSTSSAAPPATPTPAPSTQLPEPPSMSPRTPRLIPYVLITTPRPPAAAPPHLPQASPPPTPTAPVDAPSARTRGKNAKSKKGLKVGAVVLTPAEPHQLMDALVACELCVQNEASCQLRNDTGRQTCERCYLKRKKCSLKTGKKAGPTPTVVPPPPAALEHLSSGEDEDDPADSDYGDSAPRAPSSIKSKRVVSPMIIDPDPFNTSTRAASTRAASTRVASAAGPSSQPAPTGPSSTALGKRPAVRSPSPDTAVQIHPAATKHKRLRPGTTTYDDATIPHLNKISYHMAEYRDTHQVPAPDEIPKNPEEVPLSSGGGPSHTSLYPYAVYLEDRTVRYRQPSFGVHRNGIVHAASTLIANASQLQTHGYELAQLAESLAKDAARLYRLADDYGVDWVDGDVDENGVARPMTDAPGPSSSK</sequence>
<dbReference type="InParanoid" id="A0A0H2R5Q1"/>
<evidence type="ECO:0000256" key="1">
    <source>
        <dbReference type="SAM" id="MobiDB-lite"/>
    </source>
</evidence>
<accession>A0A0H2R5Q1</accession>
<name>A0A0H2R5Q1_9AGAM</name>
<keyword evidence="3" id="KW-1185">Reference proteome</keyword>
<reference evidence="2 3" key="1">
    <citation type="submission" date="2015-04" db="EMBL/GenBank/DDBJ databases">
        <title>Complete genome sequence of Schizopora paradoxa KUC8140, a cosmopolitan wood degrader in East Asia.</title>
        <authorList>
            <consortium name="DOE Joint Genome Institute"/>
            <person name="Min B."/>
            <person name="Park H."/>
            <person name="Jang Y."/>
            <person name="Kim J.-J."/>
            <person name="Kim K.H."/>
            <person name="Pangilinan J."/>
            <person name="Lipzen A."/>
            <person name="Riley R."/>
            <person name="Grigoriev I.V."/>
            <person name="Spatafora J.W."/>
            <person name="Choi I.-G."/>
        </authorList>
    </citation>
    <scope>NUCLEOTIDE SEQUENCE [LARGE SCALE GENOMIC DNA]</scope>
    <source>
        <strain evidence="2 3">KUC8140</strain>
    </source>
</reference>
<feature type="compositionally biased region" description="Pro residues" evidence="1">
    <location>
        <begin position="125"/>
        <end position="142"/>
    </location>
</feature>
<evidence type="ECO:0000313" key="2">
    <source>
        <dbReference type="EMBL" id="KLO04803.1"/>
    </source>
</evidence>
<proteinExistence type="predicted"/>
<dbReference type="Proteomes" id="UP000053477">
    <property type="component" value="Unassembled WGS sequence"/>
</dbReference>